<evidence type="ECO:0000256" key="3">
    <source>
        <dbReference type="ARBA" id="ARBA00022801"/>
    </source>
</evidence>
<keyword evidence="3 6" id="KW-0378">Hydrolase</keyword>
<accession>A0A8J7GXS7</accession>
<name>A0A8J7GXS7_9ACTN</name>
<proteinExistence type="inferred from homology"/>
<dbReference type="PANTHER" id="PTHR47053">
    <property type="entry name" value="MUREIN DD-ENDOPEPTIDASE MEPH-RELATED"/>
    <property type="match status" value="1"/>
</dbReference>
<evidence type="ECO:0000313" key="6">
    <source>
        <dbReference type="EMBL" id="MBG6141275.1"/>
    </source>
</evidence>
<reference evidence="6" key="1">
    <citation type="submission" date="2020-11" db="EMBL/GenBank/DDBJ databases">
        <title>Sequencing the genomes of 1000 actinobacteria strains.</title>
        <authorList>
            <person name="Klenk H.-P."/>
        </authorList>
    </citation>
    <scope>NUCLEOTIDE SEQUENCE</scope>
    <source>
        <strain evidence="6">DSM 45356</strain>
    </source>
</reference>
<dbReference type="EMBL" id="JADOUF010000001">
    <property type="protein sequence ID" value="MBG6141275.1"/>
    <property type="molecule type" value="Genomic_DNA"/>
</dbReference>
<gene>
    <name evidence="6" type="ORF">IW245_007469</name>
</gene>
<evidence type="ECO:0000259" key="5">
    <source>
        <dbReference type="PROSITE" id="PS51935"/>
    </source>
</evidence>
<protein>
    <submittedName>
        <fullName evidence="6">Cell wall-associated NlpC family hydrolase</fullName>
    </submittedName>
</protein>
<evidence type="ECO:0000313" key="7">
    <source>
        <dbReference type="Proteomes" id="UP000622552"/>
    </source>
</evidence>
<keyword evidence="7" id="KW-1185">Reference proteome</keyword>
<comment type="similarity">
    <text evidence="1">Belongs to the peptidase C40 family.</text>
</comment>
<sequence>MHRATVAVGVGTVWTGPEAPRDVDSPALSTPAHPRHWLNAMSTADRADLNGRTVTQVRLGESVLVDEVRGDWTRIIAPRQATDQDERGYPGWLPSAQLTGYTPAEDADYVVDATSIALLDEPNGDVTLPAVVLGTRLTSAGPSQRGWTPIRVPGVAEPLWGRLRDLRAADAPAPDPMTVAWRMLDVPYVWGGLSAYGIDCSGLVYVALGGGVPRDAADQYAAAAPVPAGEERAGDLYFFARGSEPVHHVGFVVGDGRMLHACGTTGRVVSEELTAERATTLVGIGRL</sequence>
<keyword evidence="4" id="KW-0788">Thiol protease</keyword>
<evidence type="ECO:0000256" key="4">
    <source>
        <dbReference type="ARBA" id="ARBA00022807"/>
    </source>
</evidence>
<dbReference type="Pfam" id="PF00877">
    <property type="entry name" value="NLPC_P60"/>
    <property type="match status" value="1"/>
</dbReference>
<dbReference type="Gene3D" id="3.90.1720.10">
    <property type="entry name" value="endopeptidase domain like (from Nostoc punctiforme)"/>
    <property type="match status" value="1"/>
</dbReference>
<evidence type="ECO:0000256" key="2">
    <source>
        <dbReference type="ARBA" id="ARBA00022670"/>
    </source>
</evidence>
<feature type="domain" description="NlpC/P60" evidence="5">
    <location>
        <begin position="170"/>
        <end position="287"/>
    </location>
</feature>
<dbReference type="PANTHER" id="PTHR47053:SF1">
    <property type="entry name" value="MUREIN DD-ENDOPEPTIDASE MEPH-RELATED"/>
    <property type="match status" value="1"/>
</dbReference>
<evidence type="ECO:0000256" key="1">
    <source>
        <dbReference type="ARBA" id="ARBA00007074"/>
    </source>
</evidence>
<comment type="caution">
    <text evidence="6">The sequence shown here is derived from an EMBL/GenBank/DDBJ whole genome shotgun (WGS) entry which is preliminary data.</text>
</comment>
<dbReference type="AlphaFoldDB" id="A0A8J7GXS7"/>
<dbReference type="GO" id="GO:0008234">
    <property type="term" value="F:cysteine-type peptidase activity"/>
    <property type="evidence" value="ECO:0007669"/>
    <property type="project" value="UniProtKB-KW"/>
</dbReference>
<dbReference type="GO" id="GO:0006508">
    <property type="term" value="P:proteolysis"/>
    <property type="evidence" value="ECO:0007669"/>
    <property type="project" value="UniProtKB-KW"/>
</dbReference>
<dbReference type="Proteomes" id="UP000622552">
    <property type="component" value="Unassembled WGS sequence"/>
</dbReference>
<keyword evidence="2" id="KW-0645">Protease</keyword>
<dbReference type="PROSITE" id="PS51935">
    <property type="entry name" value="NLPC_P60"/>
    <property type="match status" value="1"/>
</dbReference>
<dbReference type="InterPro" id="IPR051202">
    <property type="entry name" value="Peptidase_C40"/>
</dbReference>
<dbReference type="InterPro" id="IPR038765">
    <property type="entry name" value="Papain-like_cys_pep_sf"/>
</dbReference>
<dbReference type="RefSeq" id="WP_197007715.1">
    <property type="nucleotide sequence ID" value="NZ_BONS01000029.1"/>
</dbReference>
<dbReference type="InterPro" id="IPR000064">
    <property type="entry name" value="NLP_P60_dom"/>
</dbReference>
<organism evidence="6 7">
    <name type="scientific">Longispora fulva</name>
    <dbReference type="NCBI Taxonomy" id="619741"/>
    <lineage>
        <taxon>Bacteria</taxon>
        <taxon>Bacillati</taxon>
        <taxon>Actinomycetota</taxon>
        <taxon>Actinomycetes</taxon>
        <taxon>Micromonosporales</taxon>
        <taxon>Micromonosporaceae</taxon>
        <taxon>Longispora</taxon>
    </lineage>
</organism>
<dbReference type="SUPFAM" id="SSF54001">
    <property type="entry name" value="Cysteine proteinases"/>
    <property type="match status" value="1"/>
</dbReference>